<evidence type="ECO:0000313" key="10">
    <source>
        <dbReference type="Proteomes" id="UP000013523"/>
    </source>
</evidence>
<feature type="transmembrane region" description="Helical" evidence="7">
    <location>
        <begin position="170"/>
        <end position="198"/>
    </location>
</feature>
<dbReference type="PROSITE" id="PS50928">
    <property type="entry name" value="ABC_TM1"/>
    <property type="match status" value="1"/>
</dbReference>
<proteinExistence type="inferred from homology"/>
<keyword evidence="9" id="KW-0762">Sugar transport</keyword>
<feature type="domain" description="ABC transmembrane type-1" evidence="8">
    <location>
        <begin position="92"/>
        <end position="300"/>
    </location>
</feature>
<dbReference type="GO" id="GO:0055085">
    <property type="term" value="P:transmembrane transport"/>
    <property type="evidence" value="ECO:0007669"/>
    <property type="project" value="InterPro"/>
</dbReference>
<dbReference type="Proteomes" id="UP000013523">
    <property type="component" value="Chromosome"/>
</dbReference>
<dbReference type="KEGG" id="cpas:Clopa_0688"/>
<dbReference type="InterPro" id="IPR035906">
    <property type="entry name" value="MetI-like_sf"/>
</dbReference>
<dbReference type="AlphaFoldDB" id="R4K7V9"/>
<dbReference type="PANTHER" id="PTHR30193:SF37">
    <property type="entry name" value="INNER MEMBRANE ABC TRANSPORTER PERMEASE PROTEIN YCJO"/>
    <property type="match status" value="1"/>
</dbReference>
<name>R4K7V9_CLOPA</name>
<gene>
    <name evidence="9" type="ORF">Clopa_0688</name>
</gene>
<sequence>MEKAAEQIEETSKQEYFTRSKIVEKKKSLSFLEPYMYIVPCLIIFIAFTYFPFFKTIYMSLHNTNAQGDISSFAGLSNYSDLFKSAGFINSILVTFKFVIVTTIPSIIIGLILALAANNKLKLKGVFSTFYAMPMAVSSSSAAIIWLLLFNPGIGFVNFVLGRSIGWLSSSFWGFIAVAVVDIWLHSCMNFIFIIAGLQNIPRELSESASIDGANYLQRLKNVILPCLSPTLFFVLVINVVSSFQAFGEINIMTQGGPAGATNVLVYSIYRDAFFNNKFATASAESIILFAIILVVTLVQFKYEQKKVFYQ</sequence>
<dbReference type="GO" id="GO:0005886">
    <property type="term" value="C:plasma membrane"/>
    <property type="evidence" value="ECO:0007669"/>
    <property type="project" value="UniProtKB-SubCell"/>
</dbReference>
<dbReference type="RefSeq" id="WP_015614056.1">
    <property type="nucleotide sequence ID" value="NC_021182.1"/>
</dbReference>
<reference evidence="9 10" key="1">
    <citation type="submission" date="2012-01" db="EMBL/GenBank/DDBJ databases">
        <title>Complete sequence of chromosome of Clostridium pasteurianum BC1.</title>
        <authorList>
            <consortium name="US DOE Joint Genome Institute"/>
            <person name="Lucas S."/>
            <person name="Han J."/>
            <person name="Lapidus A."/>
            <person name="Cheng J.-F."/>
            <person name="Goodwin L."/>
            <person name="Pitluck S."/>
            <person name="Peters L."/>
            <person name="Mikhailova N."/>
            <person name="Teshima H."/>
            <person name="Detter J.C."/>
            <person name="Han C."/>
            <person name="Tapia R."/>
            <person name="Land M."/>
            <person name="Hauser L."/>
            <person name="Kyrpides N."/>
            <person name="Ivanova N."/>
            <person name="Pagani I."/>
            <person name="Dunn J."/>
            <person name="Taghavi S."/>
            <person name="Francis A."/>
            <person name="van der Lelie D."/>
            <person name="Woyke T."/>
        </authorList>
    </citation>
    <scope>NUCLEOTIDE SEQUENCE [LARGE SCALE GENOMIC DNA]</scope>
    <source>
        <strain evidence="9 10">BC1</strain>
    </source>
</reference>
<evidence type="ECO:0000256" key="4">
    <source>
        <dbReference type="ARBA" id="ARBA00022692"/>
    </source>
</evidence>
<feature type="transmembrane region" description="Helical" evidence="7">
    <location>
        <begin position="279"/>
        <end position="301"/>
    </location>
</feature>
<dbReference type="CDD" id="cd06261">
    <property type="entry name" value="TM_PBP2"/>
    <property type="match status" value="1"/>
</dbReference>
<dbReference type="SUPFAM" id="SSF161098">
    <property type="entry name" value="MetI-like"/>
    <property type="match status" value="1"/>
</dbReference>
<keyword evidence="5 7" id="KW-1133">Transmembrane helix</keyword>
<organism evidence="9 10">
    <name type="scientific">Clostridium pasteurianum BC1</name>
    <dbReference type="NCBI Taxonomy" id="86416"/>
    <lineage>
        <taxon>Bacteria</taxon>
        <taxon>Bacillati</taxon>
        <taxon>Bacillota</taxon>
        <taxon>Clostridia</taxon>
        <taxon>Eubacteriales</taxon>
        <taxon>Clostridiaceae</taxon>
        <taxon>Clostridium</taxon>
    </lineage>
</organism>
<dbReference type="OrthoDB" id="9779462at2"/>
<dbReference type="PANTHER" id="PTHR30193">
    <property type="entry name" value="ABC TRANSPORTER PERMEASE PROTEIN"/>
    <property type="match status" value="1"/>
</dbReference>
<evidence type="ECO:0000256" key="6">
    <source>
        <dbReference type="ARBA" id="ARBA00023136"/>
    </source>
</evidence>
<keyword evidence="4 7" id="KW-0812">Transmembrane</keyword>
<dbReference type="Gene3D" id="1.10.3720.10">
    <property type="entry name" value="MetI-like"/>
    <property type="match status" value="1"/>
</dbReference>
<dbReference type="STRING" id="86416.Clopa_0688"/>
<keyword evidence="6 7" id="KW-0472">Membrane</keyword>
<evidence type="ECO:0000313" key="9">
    <source>
        <dbReference type="EMBL" id="AGK95730.1"/>
    </source>
</evidence>
<accession>R4K7V9</accession>
<feature type="transmembrane region" description="Helical" evidence="7">
    <location>
        <begin position="88"/>
        <end position="117"/>
    </location>
</feature>
<dbReference type="Pfam" id="PF00528">
    <property type="entry name" value="BPD_transp_1"/>
    <property type="match status" value="1"/>
</dbReference>
<protein>
    <submittedName>
        <fullName evidence="9">Permease component of ABC-type sugar transporter</fullName>
    </submittedName>
</protein>
<evidence type="ECO:0000256" key="1">
    <source>
        <dbReference type="ARBA" id="ARBA00004651"/>
    </source>
</evidence>
<dbReference type="PATRIC" id="fig|86416.3.peg.676"/>
<feature type="transmembrane region" description="Helical" evidence="7">
    <location>
        <begin position="223"/>
        <end position="244"/>
    </location>
</feature>
<dbReference type="eggNOG" id="COG1175">
    <property type="taxonomic scope" value="Bacteria"/>
</dbReference>
<dbReference type="HOGENOM" id="CLU_016047_0_2_9"/>
<feature type="transmembrane region" description="Helical" evidence="7">
    <location>
        <begin position="129"/>
        <end position="150"/>
    </location>
</feature>
<evidence type="ECO:0000256" key="2">
    <source>
        <dbReference type="ARBA" id="ARBA00022448"/>
    </source>
</evidence>
<comment type="subcellular location">
    <subcellularLocation>
        <location evidence="1 7">Cell membrane</location>
        <topology evidence="1 7">Multi-pass membrane protein</topology>
    </subcellularLocation>
</comment>
<feature type="transmembrane region" description="Helical" evidence="7">
    <location>
        <begin position="35"/>
        <end position="53"/>
    </location>
</feature>
<evidence type="ECO:0000256" key="7">
    <source>
        <dbReference type="RuleBase" id="RU363032"/>
    </source>
</evidence>
<dbReference type="InterPro" id="IPR051393">
    <property type="entry name" value="ABC_transporter_permease"/>
</dbReference>
<evidence type="ECO:0000256" key="5">
    <source>
        <dbReference type="ARBA" id="ARBA00022989"/>
    </source>
</evidence>
<dbReference type="EMBL" id="CP003261">
    <property type="protein sequence ID" value="AGK95730.1"/>
    <property type="molecule type" value="Genomic_DNA"/>
</dbReference>
<evidence type="ECO:0000259" key="8">
    <source>
        <dbReference type="PROSITE" id="PS50928"/>
    </source>
</evidence>
<keyword evidence="2 7" id="KW-0813">Transport</keyword>
<keyword evidence="3" id="KW-1003">Cell membrane</keyword>
<evidence type="ECO:0000256" key="3">
    <source>
        <dbReference type="ARBA" id="ARBA00022475"/>
    </source>
</evidence>
<comment type="similarity">
    <text evidence="7">Belongs to the binding-protein-dependent transport system permease family.</text>
</comment>
<keyword evidence="10" id="KW-1185">Reference proteome</keyword>
<dbReference type="InterPro" id="IPR000515">
    <property type="entry name" value="MetI-like"/>
</dbReference>